<accession>M5PTD9</accession>
<dbReference type="GO" id="GO:0003677">
    <property type="term" value="F:DNA binding"/>
    <property type="evidence" value="ECO:0007669"/>
    <property type="project" value="UniProtKB-KW"/>
</dbReference>
<gene>
    <name evidence="4" type="ORF">PCS_01821</name>
</gene>
<sequence>MSARTILIIEDEMHMRRFLGTLFEMAGFEPLLARNGEEGIKAARTRKPGIILLDMMMPRQGGLVTYRQLKTEPDLAAIPVVVLSGVPRDTALHALPMLSAIHGFPLSEPEAYLEKPPKPDELVPLIERIMLERDAARAGNNTLPAP</sequence>
<dbReference type="RefSeq" id="WP_005986369.1">
    <property type="nucleotide sequence ID" value="NZ_AOSV01000019.1"/>
</dbReference>
<evidence type="ECO:0000256" key="1">
    <source>
        <dbReference type="ARBA" id="ARBA00022553"/>
    </source>
</evidence>
<evidence type="ECO:0000259" key="3">
    <source>
        <dbReference type="PROSITE" id="PS50110"/>
    </source>
</evidence>
<name>M5PTD9_DESAF</name>
<feature type="modified residue" description="4-aspartylphosphate" evidence="2">
    <location>
        <position position="54"/>
    </location>
</feature>
<evidence type="ECO:0000256" key="2">
    <source>
        <dbReference type="PROSITE-ProRule" id="PRU00169"/>
    </source>
</evidence>
<comment type="caution">
    <text evidence="4">The sequence shown here is derived from an EMBL/GenBank/DDBJ whole genome shotgun (WGS) entry which is preliminary data.</text>
</comment>
<dbReference type="InterPro" id="IPR011006">
    <property type="entry name" value="CheY-like_superfamily"/>
</dbReference>
<dbReference type="PATRIC" id="fig|1262666.3.peg.1844"/>
<dbReference type="Gene3D" id="3.40.50.2300">
    <property type="match status" value="1"/>
</dbReference>
<reference evidence="4 5" key="1">
    <citation type="journal article" date="2013" name="Genome Announc.">
        <title>Draft Genome Sequence for Desulfovibrio africanus Strain PCS.</title>
        <authorList>
            <person name="Brown S.D."/>
            <person name="Utturkar S.M."/>
            <person name="Arkin A.P."/>
            <person name="Deutschbauer A.M."/>
            <person name="Elias D.A."/>
            <person name="Hazen T.C."/>
            <person name="Chakraborty R."/>
        </authorList>
    </citation>
    <scope>NUCLEOTIDE SEQUENCE [LARGE SCALE GENOMIC DNA]</scope>
    <source>
        <strain evidence="4 5">PCS</strain>
    </source>
</reference>
<proteinExistence type="predicted"/>
<dbReference type="OrthoDB" id="5419443at2"/>
<evidence type="ECO:0000313" key="5">
    <source>
        <dbReference type="Proteomes" id="UP000011922"/>
    </source>
</evidence>
<dbReference type="PANTHER" id="PTHR44591:SF3">
    <property type="entry name" value="RESPONSE REGULATORY DOMAIN-CONTAINING PROTEIN"/>
    <property type="match status" value="1"/>
</dbReference>
<organism evidence="4 5">
    <name type="scientific">Desulfocurvibacter africanus PCS</name>
    <dbReference type="NCBI Taxonomy" id="1262666"/>
    <lineage>
        <taxon>Bacteria</taxon>
        <taxon>Pseudomonadati</taxon>
        <taxon>Thermodesulfobacteriota</taxon>
        <taxon>Desulfovibrionia</taxon>
        <taxon>Desulfovibrionales</taxon>
        <taxon>Desulfovibrionaceae</taxon>
        <taxon>Desulfocurvibacter</taxon>
    </lineage>
</organism>
<feature type="domain" description="Response regulatory" evidence="3">
    <location>
        <begin position="5"/>
        <end position="130"/>
    </location>
</feature>
<dbReference type="EMBL" id="AOSV01000019">
    <property type="protein sequence ID" value="EMG37310.1"/>
    <property type="molecule type" value="Genomic_DNA"/>
</dbReference>
<dbReference type="InterPro" id="IPR001789">
    <property type="entry name" value="Sig_transdc_resp-reg_receiver"/>
</dbReference>
<protein>
    <submittedName>
        <fullName evidence="4">CheY-like receiver, AAA-type ATPase, and DNA-binding domain containing response regulator</fullName>
    </submittedName>
</protein>
<dbReference type="SUPFAM" id="SSF52172">
    <property type="entry name" value="CheY-like"/>
    <property type="match status" value="1"/>
</dbReference>
<keyword evidence="4" id="KW-0238">DNA-binding</keyword>
<dbReference type="Pfam" id="PF00072">
    <property type="entry name" value="Response_reg"/>
    <property type="match status" value="1"/>
</dbReference>
<dbReference type="AlphaFoldDB" id="M5PTD9"/>
<evidence type="ECO:0000313" key="4">
    <source>
        <dbReference type="EMBL" id="EMG37310.1"/>
    </source>
</evidence>
<dbReference type="InterPro" id="IPR050595">
    <property type="entry name" value="Bact_response_regulator"/>
</dbReference>
<dbReference type="GO" id="GO:0000160">
    <property type="term" value="P:phosphorelay signal transduction system"/>
    <property type="evidence" value="ECO:0007669"/>
    <property type="project" value="InterPro"/>
</dbReference>
<dbReference type="PANTHER" id="PTHR44591">
    <property type="entry name" value="STRESS RESPONSE REGULATOR PROTEIN 1"/>
    <property type="match status" value="1"/>
</dbReference>
<dbReference type="PROSITE" id="PS50110">
    <property type="entry name" value="RESPONSE_REGULATORY"/>
    <property type="match status" value="1"/>
</dbReference>
<dbReference type="Proteomes" id="UP000011922">
    <property type="component" value="Unassembled WGS sequence"/>
</dbReference>
<dbReference type="SMART" id="SM00448">
    <property type="entry name" value="REC"/>
    <property type="match status" value="1"/>
</dbReference>
<keyword evidence="1 2" id="KW-0597">Phosphoprotein</keyword>